<organism evidence="1 2">
    <name type="scientific">Dethiosulfatarculus sandiegensis</name>
    <dbReference type="NCBI Taxonomy" id="1429043"/>
    <lineage>
        <taxon>Bacteria</taxon>
        <taxon>Pseudomonadati</taxon>
        <taxon>Thermodesulfobacteriota</taxon>
        <taxon>Desulfarculia</taxon>
        <taxon>Desulfarculales</taxon>
        <taxon>Desulfarculaceae</taxon>
        <taxon>Dethiosulfatarculus</taxon>
    </lineage>
</organism>
<comment type="caution">
    <text evidence="1">The sequence shown here is derived from an EMBL/GenBank/DDBJ whole genome shotgun (WGS) entry which is preliminary data.</text>
</comment>
<evidence type="ECO:0000313" key="2">
    <source>
        <dbReference type="Proteomes" id="UP000032233"/>
    </source>
</evidence>
<dbReference type="EMBL" id="AZAC01000056">
    <property type="protein sequence ID" value="KIX11325.1"/>
    <property type="molecule type" value="Genomic_DNA"/>
</dbReference>
<accession>A0A0D2JPB2</accession>
<gene>
    <name evidence="1" type="ORF">X474_23720</name>
</gene>
<dbReference type="Proteomes" id="UP000032233">
    <property type="component" value="Unassembled WGS sequence"/>
</dbReference>
<dbReference type="InParanoid" id="A0A0D2JPB2"/>
<proteinExistence type="predicted"/>
<reference evidence="1 2" key="1">
    <citation type="submission" date="2013-11" db="EMBL/GenBank/DDBJ databases">
        <title>Metagenomic analysis of a methanogenic consortium involved in long chain n-alkane degradation.</title>
        <authorList>
            <person name="Davidova I.A."/>
            <person name="Callaghan A.V."/>
            <person name="Wawrik B."/>
            <person name="Pruitt S."/>
            <person name="Marks C."/>
            <person name="Duncan K.E."/>
            <person name="Suflita J.M."/>
        </authorList>
    </citation>
    <scope>NUCLEOTIDE SEQUENCE [LARGE SCALE GENOMIC DNA]</scope>
    <source>
        <strain evidence="1 2">SPR</strain>
    </source>
</reference>
<dbReference type="RefSeq" id="WP_044351877.1">
    <property type="nucleotide sequence ID" value="NZ_AZAC01000056.1"/>
</dbReference>
<sequence length="70" mass="8276">MNCRNHPEREARVSCQKMMIGYCEECLENCEACTDPCTYCKFRPQCIIWELCKKSEKRYKLEAESKGNQS</sequence>
<keyword evidence="2" id="KW-1185">Reference proteome</keyword>
<protein>
    <submittedName>
        <fullName evidence="1">Uncharacterized protein</fullName>
    </submittedName>
</protein>
<evidence type="ECO:0000313" key="1">
    <source>
        <dbReference type="EMBL" id="KIX11325.1"/>
    </source>
</evidence>
<dbReference type="OrthoDB" id="5518440at2"/>
<name>A0A0D2JPB2_9BACT</name>
<dbReference type="AlphaFoldDB" id="A0A0D2JPB2"/>
<dbReference type="STRING" id="1429043.X474_23720"/>